<feature type="transmembrane region" description="Helical" evidence="1">
    <location>
        <begin position="12"/>
        <end position="34"/>
    </location>
</feature>
<accession>B0G8L7</accession>
<reference evidence="2 3" key="1">
    <citation type="submission" date="2007-10" db="EMBL/GenBank/DDBJ databases">
        <title>Draft genome sequence of Dorea formicigenerans(ATCC 27755).</title>
        <authorList>
            <person name="Sudarsanam P."/>
            <person name="Ley R."/>
            <person name="Guruge J."/>
            <person name="Turnbaugh P.J."/>
            <person name="Mahowald M."/>
            <person name="Liep D."/>
            <person name="Gordon J."/>
        </authorList>
    </citation>
    <scope>NUCLEOTIDE SEQUENCE [LARGE SCALE GENOMIC DNA]</scope>
    <source>
        <strain evidence="2 3">ATCC 27755</strain>
    </source>
</reference>
<keyword evidence="1" id="KW-0472">Membrane</keyword>
<keyword evidence="1" id="KW-1133">Transmembrane helix</keyword>
<dbReference type="PaxDb" id="411461-DORFOR_02628"/>
<organism evidence="2 3">
    <name type="scientific">Dorea formicigenerans ATCC 27755</name>
    <dbReference type="NCBI Taxonomy" id="411461"/>
    <lineage>
        <taxon>Bacteria</taxon>
        <taxon>Bacillati</taxon>
        <taxon>Bacillota</taxon>
        <taxon>Clostridia</taxon>
        <taxon>Lachnospirales</taxon>
        <taxon>Lachnospiraceae</taxon>
        <taxon>Dorea</taxon>
    </lineage>
</organism>
<evidence type="ECO:0000313" key="2">
    <source>
        <dbReference type="EMBL" id="EDR46021.1"/>
    </source>
</evidence>
<dbReference type="Proteomes" id="UP000005359">
    <property type="component" value="Unassembled WGS sequence"/>
</dbReference>
<dbReference type="EMBL" id="AAXA02000015">
    <property type="protein sequence ID" value="EDR46021.1"/>
    <property type="molecule type" value="Genomic_DNA"/>
</dbReference>
<evidence type="ECO:0000313" key="3">
    <source>
        <dbReference type="Proteomes" id="UP000005359"/>
    </source>
</evidence>
<comment type="caution">
    <text evidence="2">The sequence shown here is derived from an EMBL/GenBank/DDBJ whole genome shotgun (WGS) entry which is preliminary data.</text>
</comment>
<sequence length="48" mass="5682">MFLYTSSNSLNYCGIFILNMFCKCFLFYTGYLFFSDLSFLFNLLTGFL</sequence>
<protein>
    <submittedName>
        <fullName evidence="2">Uncharacterized protein</fullName>
    </submittedName>
</protein>
<keyword evidence="1" id="KW-0812">Transmembrane</keyword>
<evidence type="ECO:0000256" key="1">
    <source>
        <dbReference type="SAM" id="Phobius"/>
    </source>
</evidence>
<gene>
    <name evidence="2" type="ORF">DORFOR_02628</name>
</gene>
<reference evidence="2 3" key="2">
    <citation type="submission" date="2007-10" db="EMBL/GenBank/DDBJ databases">
        <authorList>
            <person name="Fulton L."/>
            <person name="Clifton S."/>
            <person name="Fulton B."/>
            <person name="Xu J."/>
            <person name="Minx P."/>
            <person name="Pepin K.H."/>
            <person name="Johnson M."/>
            <person name="Thiruvilangam P."/>
            <person name="Bhonagiri V."/>
            <person name="Nash W.E."/>
            <person name="Wang C."/>
            <person name="Mardis E.R."/>
            <person name="Wilson R.K."/>
        </authorList>
    </citation>
    <scope>NUCLEOTIDE SEQUENCE [LARGE SCALE GENOMIC DNA]</scope>
    <source>
        <strain evidence="2 3">ATCC 27755</strain>
    </source>
</reference>
<name>B0G8L7_9FIRM</name>
<proteinExistence type="predicted"/>
<dbReference type="AlphaFoldDB" id="B0G8L7"/>